<protein>
    <recommendedName>
        <fullName evidence="1">Formyl transferase N-terminal domain-containing protein</fullName>
    </recommendedName>
</protein>
<dbReference type="Proteomes" id="UP000522864">
    <property type="component" value="Unassembled WGS sequence"/>
</dbReference>
<dbReference type="InterPro" id="IPR002376">
    <property type="entry name" value="Formyl_transf_N"/>
</dbReference>
<name>A0A7Y7WZG6_9PSED</name>
<feature type="domain" description="Formyl transferase N-terminal" evidence="1">
    <location>
        <begin position="55"/>
        <end position="153"/>
    </location>
</feature>
<dbReference type="InterPro" id="IPR036477">
    <property type="entry name" value="Formyl_transf_N_sf"/>
</dbReference>
<dbReference type="Gene3D" id="3.40.50.170">
    <property type="entry name" value="Formyl transferase, N-terminal domain"/>
    <property type="match status" value="1"/>
</dbReference>
<sequence>MQEAAAPKLVKSASKRKQKILFLGYSEKQTTLLDELIKLNCEVWHTEEKIKTTSGYDLVISYGYRHILPKYVIESSPAPIVNLHISYLPWNRGAHPNFWSFYDSTPSGVSIHLIDEGIDTGPIIYQKYVNFSAKEKTFSQTYKKLTQEIEQLFKENIENIVTKNFVAIPQRKKGSYHRTSDLPKDFSSWDSEFQIEVTRLDKILSQE</sequence>
<dbReference type="GO" id="GO:0004479">
    <property type="term" value="F:methionyl-tRNA formyltransferase activity"/>
    <property type="evidence" value="ECO:0007669"/>
    <property type="project" value="TreeGrafter"/>
</dbReference>
<dbReference type="PANTHER" id="PTHR11138">
    <property type="entry name" value="METHIONYL-TRNA FORMYLTRANSFERASE"/>
    <property type="match status" value="1"/>
</dbReference>
<dbReference type="Pfam" id="PF00551">
    <property type="entry name" value="Formyl_trans_N"/>
    <property type="match status" value="1"/>
</dbReference>
<evidence type="ECO:0000313" key="2">
    <source>
        <dbReference type="EMBL" id="NWB89322.1"/>
    </source>
</evidence>
<organism evidence="2 3">
    <name type="scientific">Pseudomonas gingeri</name>
    <dbReference type="NCBI Taxonomy" id="117681"/>
    <lineage>
        <taxon>Bacteria</taxon>
        <taxon>Pseudomonadati</taxon>
        <taxon>Pseudomonadota</taxon>
        <taxon>Gammaproteobacteria</taxon>
        <taxon>Pseudomonadales</taxon>
        <taxon>Pseudomonadaceae</taxon>
        <taxon>Pseudomonas</taxon>
    </lineage>
</organism>
<dbReference type="SUPFAM" id="SSF53328">
    <property type="entry name" value="Formyltransferase"/>
    <property type="match status" value="1"/>
</dbReference>
<evidence type="ECO:0000259" key="1">
    <source>
        <dbReference type="Pfam" id="PF00551"/>
    </source>
</evidence>
<dbReference type="AlphaFoldDB" id="A0A7Y7WZG6"/>
<dbReference type="EMBL" id="JACAQA010000044">
    <property type="protein sequence ID" value="NWB89322.1"/>
    <property type="molecule type" value="Genomic_DNA"/>
</dbReference>
<reference evidence="2 3" key="1">
    <citation type="submission" date="2020-04" db="EMBL/GenBank/DDBJ databases">
        <title>Molecular characterization of pseudomonads from Agaricus bisporus reveal novel blotch 2 pathogens in Western Europe.</title>
        <authorList>
            <person name="Taparia T."/>
            <person name="Krijger M."/>
            <person name="Haynes E."/>
            <person name="Elpinstone J.G."/>
            <person name="Noble R."/>
            <person name="Van Der Wolf J."/>
        </authorList>
    </citation>
    <scope>NUCLEOTIDE SEQUENCE [LARGE SCALE GENOMIC DNA]</scope>
    <source>
        <strain evidence="2 3">G9001</strain>
    </source>
</reference>
<dbReference type="PANTHER" id="PTHR11138:SF5">
    <property type="entry name" value="METHIONYL-TRNA FORMYLTRANSFERASE, MITOCHONDRIAL"/>
    <property type="match status" value="1"/>
</dbReference>
<gene>
    <name evidence="2" type="ORF">HX830_31115</name>
</gene>
<comment type="caution">
    <text evidence="2">The sequence shown here is derived from an EMBL/GenBank/DDBJ whole genome shotgun (WGS) entry which is preliminary data.</text>
</comment>
<accession>A0A7Y7WZG6</accession>
<proteinExistence type="predicted"/>
<evidence type="ECO:0000313" key="3">
    <source>
        <dbReference type="Proteomes" id="UP000522864"/>
    </source>
</evidence>
<dbReference type="GO" id="GO:0005829">
    <property type="term" value="C:cytosol"/>
    <property type="evidence" value="ECO:0007669"/>
    <property type="project" value="TreeGrafter"/>
</dbReference>